<dbReference type="OrthoDB" id="6629501at2759"/>
<feature type="compositionally biased region" description="Acidic residues" evidence="1">
    <location>
        <begin position="38"/>
        <end position="47"/>
    </location>
</feature>
<evidence type="ECO:0008006" key="4">
    <source>
        <dbReference type="Google" id="ProtNLM"/>
    </source>
</evidence>
<name>A0A6H5HBF2_9HEMI</name>
<organism evidence="2 3">
    <name type="scientific">Nesidiocoris tenuis</name>
    <dbReference type="NCBI Taxonomy" id="355587"/>
    <lineage>
        <taxon>Eukaryota</taxon>
        <taxon>Metazoa</taxon>
        <taxon>Ecdysozoa</taxon>
        <taxon>Arthropoda</taxon>
        <taxon>Hexapoda</taxon>
        <taxon>Insecta</taxon>
        <taxon>Pterygota</taxon>
        <taxon>Neoptera</taxon>
        <taxon>Paraneoptera</taxon>
        <taxon>Hemiptera</taxon>
        <taxon>Heteroptera</taxon>
        <taxon>Panheteroptera</taxon>
        <taxon>Cimicomorpha</taxon>
        <taxon>Miridae</taxon>
        <taxon>Dicyphina</taxon>
        <taxon>Nesidiocoris</taxon>
    </lineage>
</organism>
<evidence type="ECO:0000313" key="3">
    <source>
        <dbReference type="Proteomes" id="UP000479000"/>
    </source>
</evidence>
<evidence type="ECO:0000313" key="2">
    <source>
        <dbReference type="EMBL" id="CAB0015301.1"/>
    </source>
</evidence>
<sequence length="371" mass="43191">MAFNKIFSTPEEILQEFQRQSLEEDDLEGNYLTTDNEVASESDDEILPDLRVQDEFDVVEDENERSSEDDLGNPDERQFELGKDGGSIWTNMPIRSKFARVPPTNVIKGNPGPRGEAVGKTNILELFSLFITDEVIQKIVTHTNEEIDRVQRTVEFQADDKAIFDRFKWKLTKNLMAAIARKETGRLDKNSHQRTVSHRMCPSVCQCWSESLIWDSHLHILIVLFWHDDSFVSIRTVTSTSPDAALYAKVPWTRIFRFLSDMVVHRRLLLTSTNTSRRDPAEADNRREVARYIIYPTKCNTLGQRCRISLHEFCVYQNEQNPLRIVTRRHGWLYTNDTNRLIVFILAVHVKQARYKSIEIPRQDYVVLSLE</sequence>
<accession>A0A6H5HBF2</accession>
<protein>
    <recommendedName>
        <fullName evidence="4">PiggyBac transposable element-derived protein domain-containing protein</fullName>
    </recommendedName>
</protein>
<reference evidence="2 3" key="1">
    <citation type="submission" date="2020-02" db="EMBL/GenBank/DDBJ databases">
        <authorList>
            <person name="Ferguson B K."/>
        </authorList>
    </citation>
    <scope>NUCLEOTIDE SEQUENCE [LARGE SCALE GENOMIC DNA]</scope>
</reference>
<dbReference type="EMBL" id="CADCXU010028873">
    <property type="protein sequence ID" value="CAB0015301.1"/>
    <property type="molecule type" value="Genomic_DNA"/>
</dbReference>
<dbReference type="AlphaFoldDB" id="A0A6H5HBF2"/>
<feature type="region of interest" description="Disordered" evidence="1">
    <location>
        <begin position="25"/>
        <end position="49"/>
    </location>
</feature>
<proteinExistence type="predicted"/>
<dbReference type="Proteomes" id="UP000479000">
    <property type="component" value="Unassembled WGS sequence"/>
</dbReference>
<gene>
    <name evidence="2" type="ORF">NTEN_LOCUS19641</name>
</gene>
<evidence type="ECO:0000256" key="1">
    <source>
        <dbReference type="SAM" id="MobiDB-lite"/>
    </source>
</evidence>
<keyword evidence="3" id="KW-1185">Reference proteome</keyword>